<dbReference type="EMBL" id="JABACJ020000002">
    <property type="protein sequence ID" value="MBU3874953.1"/>
    <property type="molecule type" value="Genomic_DNA"/>
</dbReference>
<keyword evidence="1" id="KW-0812">Transmembrane</keyword>
<dbReference type="PANTHER" id="PTHR40448:SF1">
    <property type="entry name" value="TWO-COMPONENT SENSOR HISTIDINE KINASE"/>
    <property type="match status" value="1"/>
</dbReference>
<feature type="transmembrane region" description="Helical" evidence="1">
    <location>
        <begin position="93"/>
        <end position="114"/>
    </location>
</feature>
<feature type="transmembrane region" description="Helical" evidence="1">
    <location>
        <begin position="41"/>
        <end position="58"/>
    </location>
</feature>
<organism evidence="3 4">
    <name type="scientific">Faecalicatena faecalis</name>
    <dbReference type="NCBI Taxonomy" id="2726362"/>
    <lineage>
        <taxon>Bacteria</taxon>
        <taxon>Bacillati</taxon>
        <taxon>Bacillota</taxon>
        <taxon>Clostridia</taxon>
        <taxon>Lachnospirales</taxon>
        <taxon>Lachnospiraceae</taxon>
        <taxon>Faecalicatena</taxon>
    </lineage>
</organism>
<accession>A0ABS6D064</accession>
<proteinExistence type="predicted"/>
<gene>
    <name evidence="3" type="ORF">HGO97_003885</name>
</gene>
<keyword evidence="1" id="KW-1133">Transmembrane helix</keyword>
<reference evidence="3 4" key="1">
    <citation type="submission" date="2021-06" db="EMBL/GenBank/DDBJ databases">
        <title>Faecalicatena sp. nov. isolated from porcine feces.</title>
        <authorList>
            <person name="Oh B.S."/>
            <person name="Lee J.H."/>
        </authorList>
    </citation>
    <scope>NUCLEOTIDE SEQUENCE [LARGE SCALE GENOMIC DNA]</scope>
    <source>
        <strain evidence="3 4">AGMB00832</strain>
    </source>
</reference>
<evidence type="ECO:0000313" key="4">
    <source>
        <dbReference type="Proteomes" id="UP000723714"/>
    </source>
</evidence>
<dbReference type="InterPro" id="IPR032834">
    <property type="entry name" value="NatK-like_C"/>
</dbReference>
<feature type="domain" description="Sensor histidine kinase NatK-like C-terminal" evidence="2">
    <location>
        <begin position="324"/>
        <end position="426"/>
    </location>
</feature>
<dbReference type="PANTHER" id="PTHR40448">
    <property type="entry name" value="TWO-COMPONENT SENSOR HISTIDINE KINASE"/>
    <property type="match status" value="1"/>
</dbReference>
<keyword evidence="4" id="KW-1185">Reference proteome</keyword>
<dbReference type="CDD" id="cd16935">
    <property type="entry name" value="HATPase_AgrC-ComD-like"/>
    <property type="match status" value="1"/>
</dbReference>
<dbReference type="Proteomes" id="UP000723714">
    <property type="component" value="Unassembled WGS sequence"/>
</dbReference>
<name>A0ABS6D064_9FIRM</name>
<dbReference type="Pfam" id="PF14501">
    <property type="entry name" value="HATPase_c_5"/>
    <property type="match status" value="1"/>
</dbReference>
<evidence type="ECO:0000259" key="2">
    <source>
        <dbReference type="Pfam" id="PF14501"/>
    </source>
</evidence>
<feature type="transmembrane region" description="Helical" evidence="1">
    <location>
        <begin position="64"/>
        <end position="81"/>
    </location>
</feature>
<comment type="caution">
    <text evidence="3">The sequence shown here is derived from an EMBL/GenBank/DDBJ whole genome shotgun (WGS) entry which is preliminary data.</text>
</comment>
<feature type="transmembrane region" description="Helical" evidence="1">
    <location>
        <begin position="126"/>
        <end position="143"/>
    </location>
</feature>
<feature type="transmembrane region" description="Helical" evidence="1">
    <location>
        <begin position="164"/>
        <end position="184"/>
    </location>
</feature>
<protein>
    <submittedName>
        <fullName evidence="3">GHKL domain-containing protein</fullName>
    </submittedName>
</protein>
<keyword evidence="1" id="KW-0472">Membrane</keyword>
<feature type="transmembrane region" description="Helical" evidence="1">
    <location>
        <begin position="190"/>
        <end position="213"/>
    </location>
</feature>
<sequence length="433" mass="50797">MDKIDIIAAAFDFMGFILYWVQTWFFYQTICSFLEPRKNRFCRAAAFLICCPMCIMVIFPRDVFNITANLPLFLVVLMIGFRQSLLVKGSIVLLFFPIIISLNFLTQELTGWIWNHYFHMNQLANTMVSNVMILWQVLFWFIFSRISKKKFREMTQALDTRSWLLLDAICLASLAAVISCVYYTPEQSYKIWLCMLACMITNISAIRLVYYLAEHVRGKLVEKNLKLQQDYYQELEANQIEIRKFRHDMNNHFSVVSELLEDGKEAEAKEYFRNLSGQLRARSRTFCKDSIVNAVINSKYNRAVEQGIDCFFNIEIDALWFLDNLDICTIFSNTLDNAIEACMKVEQDKRRISVKARCMENGYFSYEISNSKNQEIQVEEGHYKTWKRNTKSHGIGIENVRDVVKRYRGTMEISYDENTFCVLILISENSNLS</sequence>
<evidence type="ECO:0000313" key="3">
    <source>
        <dbReference type="EMBL" id="MBU3874953.1"/>
    </source>
</evidence>
<evidence type="ECO:0000256" key="1">
    <source>
        <dbReference type="SAM" id="Phobius"/>
    </source>
</evidence>
<feature type="transmembrane region" description="Helical" evidence="1">
    <location>
        <begin position="6"/>
        <end position="29"/>
    </location>
</feature>
<dbReference type="RefSeq" id="WP_216239631.1">
    <property type="nucleotide sequence ID" value="NZ_JABACJ020000002.1"/>
</dbReference>